<dbReference type="SUPFAM" id="SSF52540">
    <property type="entry name" value="P-loop containing nucleoside triphosphate hydrolases"/>
    <property type="match status" value="1"/>
</dbReference>
<evidence type="ECO:0000256" key="1">
    <source>
        <dbReference type="ARBA" id="ARBA00009922"/>
    </source>
</evidence>
<comment type="similarity">
    <text evidence="1">Belongs to the helicase family. UvrD subfamily.</text>
</comment>
<comment type="catalytic activity">
    <reaction evidence="9">
        <text>ATP + H2O = ADP + phosphate + H(+)</text>
        <dbReference type="Rhea" id="RHEA:13065"/>
        <dbReference type="ChEBI" id="CHEBI:15377"/>
        <dbReference type="ChEBI" id="CHEBI:15378"/>
        <dbReference type="ChEBI" id="CHEBI:30616"/>
        <dbReference type="ChEBI" id="CHEBI:43474"/>
        <dbReference type="ChEBI" id="CHEBI:456216"/>
        <dbReference type="EC" id="5.6.2.4"/>
    </reaction>
</comment>
<dbReference type="InterPro" id="IPR027417">
    <property type="entry name" value="P-loop_NTPase"/>
</dbReference>
<comment type="caution">
    <text evidence="12">The sequence shown here is derived from an EMBL/GenBank/DDBJ whole genome shotgun (WGS) entry which is preliminary data.</text>
</comment>
<protein>
    <recommendedName>
        <fullName evidence="8">DNA 3'-5' helicase</fullName>
        <ecNumber evidence="8">5.6.2.4</ecNumber>
    </recommendedName>
</protein>
<dbReference type="Gene3D" id="1.10.10.160">
    <property type="match status" value="1"/>
</dbReference>
<dbReference type="PROSITE" id="PS51198">
    <property type="entry name" value="UVRD_HELICASE_ATP_BIND"/>
    <property type="match status" value="1"/>
</dbReference>
<dbReference type="InterPro" id="IPR000212">
    <property type="entry name" value="DNA_helicase_UvrD/REP"/>
</dbReference>
<evidence type="ECO:0000256" key="3">
    <source>
        <dbReference type="ARBA" id="ARBA00022801"/>
    </source>
</evidence>
<dbReference type="Gene3D" id="3.40.50.300">
    <property type="entry name" value="P-loop containing nucleotide triphosphate hydrolases"/>
    <property type="match status" value="2"/>
</dbReference>
<proteinExistence type="inferred from homology"/>
<dbReference type="Pfam" id="PF13361">
    <property type="entry name" value="UvrD_C"/>
    <property type="match status" value="1"/>
</dbReference>
<keyword evidence="6" id="KW-0413">Isomerase</keyword>
<evidence type="ECO:0000256" key="8">
    <source>
        <dbReference type="ARBA" id="ARBA00034808"/>
    </source>
</evidence>
<evidence type="ECO:0000256" key="9">
    <source>
        <dbReference type="ARBA" id="ARBA00048988"/>
    </source>
</evidence>
<dbReference type="RefSeq" id="WP_173578769.1">
    <property type="nucleotide sequence ID" value="NZ_WOSW01000079.1"/>
</dbReference>
<organism evidence="12 13">
    <name type="scientific">Acetobacter fallax</name>
    <dbReference type="NCBI Taxonomy" id="1737473"/>
    <lineage>
        <taxon>Bacteria</taxon>
        <taxon>Pseudomonadati</taxon>
        <taxon>Pseudomonadota</taxon>
        <taxon>Alphaproteobacteria</taxon>
        <taxon>Acetobacterales</taxon>
        <taxon>Acetobacteraceae</taxon>
        <taxon>Acetobacter</taxon>
    </lineage>
</organism>
<feature type="domain" description="UvrD-like helicase ATP-binding" evidence="11">
    <location>
        <begin position="6"/>
        <end position="281"/>
    </location>
</feature>
<gene>
    <name evidence="12" type="ORF">GOB84_17975</name>
</gene>
<dbReference type="Proteomes" id="UP000615326">
    <property type="component" value="Unassembled WGS sequence"/>
</dbReference>
<evidence type="ECO:0000256" key="2">
    <source>
        <dbReference type="ARBA" id="ARBA00022741"/>
    </source>
</evidence>
<sequence>MFVWDRKDLNNAQVAAIEHPGSVFLVACPGSGKTRTLTYKIARLLSQLKSDKKRVVAITYTHRAADEIHERIEQLGVDTGQLWIGTIHSFCLEWILKPYGIYHPALKHGFRVINTHDTERILEDLCSAVQGIKLTSFDCGYYFKPSGYVLTSIKSDKHEAIKGVLRAYWRTLRVHRQVDFELILFYAYQLIDKNPSVSVLLGSIFECVLVDEFQDTREIQYAILASILKASKGQASAFVVGDPNQAIYGSLGGYAITAADFGRQCGIAFKEMNLSDNYRSSSRIVSYFCNYNVLPVKIEAVGKDKNYASVVSFDQKTRRDALEDELVRLIKFNVETLGIAPHEVCIVAPWWVHLASMTRRLVAALPAYSFDGPGMVPFACDVDNFWYKLARIILTEASPQLYVRRMRWAGEVIAGLSEAGIEIPGLDRKALLRNCNAITIPETDGLVFLRAFFDQLCAVLGIDRRACALLKEHYDAFFESSQKRIDRLVKEGSEAIAELAMFRKVFAGRTGITVSTIHGVKGAEYDAVIAYGLLEGMVPHFSDPDPVETAKKLIYVVSSRARKNLHLISERGRTRGWSGDYQPTEVLTGCAFRYDQLFI</sequence>
<dbReference type="Pfam" id="PF00580">
    <property type="entry name" value="UvrD-helicase"/>
    <property type="match status" value="1"/>
</dbReference>
<comment type="catalytic activity">
    <reaction evidence="7">
        <text>Couples ATP hydrolysis with the unwinding of duplex DNA by translocating in the 3'-5' direction.</text>
        <dbReference type="EC" id="5.6.2.4"/>
    </reaction>
</comment>
<evidence type="ECO:0000256" key="10">
    <source>
        <dbReference type="PROSITE-ProRule" id="PRU00560"/>
    </source>
</evidence>
<reference evidence="12 13" key="1">
    <citation type="journal article" date="2020" name="Int. J. Syst. Evol. Microbiol.">
        <title>Novel acetic acid bacteria from cider fermentations: Acetobacter conturbans sp. nov. and Acetobacter fallax sp. nov.</title>
        <authorList>
            <person name="Sombolestani A.S."/>
            <person name="Cleenwerck I."/>
            <person name="Cnockaert M."/>
            <person name="Borremans W."/>
            <person name="Wieme A.D."/>
            <person name="De Vuyst L."/>
            <person name="Vandamme P."/>
        </authorList>
    </citation>
    <scope>NUCLEOTIDE SEQUENCE [LARGE SCALE GENOMIC DNA]</scope>
    <source>
        <strain evidence="12 13">LMG 1637</strain>
    </source>
</reference>
<evidence type="ECO:0000313" key="12">
    <source>
        <dbReference type="EMBL" id="NHO34365.1"/>
    </source>
</evidence>
<keyword evidence="2 10" id="KW-0547">Nucleotide-binding</keyword>
<keyword evidence="13" id="KW-1185">Reference proteome</keyword>
<keyword evidence="3 10" id="KW-0378">Hydrolase</keyword>
<evidence type="ECO:0000256" key="5">
    <source>
        <dbReference type="ARBA" id="ARBA00022840"/>
    </source>
</evidence>
<keyword evidence="4 10" id="KW-0347">Helicase</keyword>
<dbReference type="InterPro" id="IPR013986">
    <property type="entry name" value="DExx_box_DNA_helicase_dom_sf"/>
</dbReference>
<evidence type="ECO:0000259" key="11">
    <source>
        <dbReference type="PROSITE" id="PS51198"/>
    </source>
</evidence>
<dbReference type="EC" id="5.6.2.4" evidence="8"/>
<feature type="binding site" evidence="10">
    <location>
        <begin position="27"/>
        <end position="34"/>
    </location>
    <ligand>
        <name>ATP</name>
        <dbReference type="ChEBI" id="CHEBI:30616"/>
    </ligand>
</feature>
<dbReference type="PANTHER" id="PTHR11070">
    <property type="entry name" value="UVRD / RECB / PCRA DNA HELICASE FAMILY MEMBER"/>
    <property type="match status" value="1"/>
</dbReference>
<dbReference type="InterPro" id="IPR014017">
    <property type="entry name" value="DNA_helicase_UvrD-like_C"/>
</dbReference>
<evidence type="ECO:0000256" key="7">
    <source>
        <dbReference type="ARBA" id="ARBA00034617"/>
    </source>
</evidence>
<keyword evidence="5 10" id="KW-0067">ATP-binding</keyword>
<accession>A0ABX0KJ14</accession>
<evidence type="ECO:0000313" key="13">
    <source>
        <dbReference type="Proteomes" id="UP000615326"/>
    </source>
</evidence>
<dbReference type="EMBL" id="WOSW01000079">
    <property type="protein sequence ID" value="NHO34365.1"/>
    <property type="molecule type" value="Genomic_DNA"/>
</dbReference>
<dbReference type="CDD" id="cd17932">
    <property type="entry name" value="DEXQc_UvrD"/>
    <property type="match status" value="1"/>
</dbReference>
<dbReference type="InterPro" id="IPR014016">
    <property type="entry name" value="UvrD-like_ATP-bd"/>
</dbReference>
<evidence type="ECO:0000256" key="4">
    <source>
        <dbReference type="ARBA" id="ARBA00022806"/>
    </source>
</evidence>
<evidence type="ECO:0000256" key="6">
    <source>
        <dbReference type="ARBA" id="ARBA00023235"/>
    </source>
</evidence>
<name>A0ABX0KJ14_9PROT</name>